<protein>
    <submittedName>
        <fullName evidence="1">Uncharacterized protein</fullName>
    </submittedName>
</protein>
<gene>
    <name evidence="1" type="ORF">SAMN05421541_102206</name>
</gene>
<organism evidence="1 2">
    <name type="scientific">Actinoplanes philippinensis</name>
    <dbReference type="NCBI Taxonomy" id="35752"/>
    <lineage>
        <taxon>Bacteria</taxon>
        <taxon>Bacillati</taxon>
        <taxon>Actinomycetota</taxon>
        <taxon>Actinomycetes</taxon>
        <taxon>Micromonosporales</taxon>
        <taxon>Micromonosporaceae</taxon>
        <taxon>Actinoplanes</taxon>
    </lineage>
</organism>
<dbReference type="RefSeq" id="WP_093610318.1">
    <property type="nucleotide sequence ID" value="NZ_BOMT01000016.1"/>
</dbReference>
<reference evidence="1 2" key="1">
    <citation type="submission" date="2016-10" db="EMBL/GenBank/DDBJ databases">
        <authorList>
            <person name="de Groot N.N."/>
        </authorList>
    </citation>
    <scope>NUCLEOTIDE SEQUENCE [LARGE SCALE GENOMIC DNA]</scope>
    <source>
        <strain evidence="1 2">DSM 43019</strain>
    </source>
</reference>
<accession>A0A1I2BAU2</accession>
<dbReference type="OrthoDB" id="9985428at2"/>
<dbReference type="Proteomes" id="UP000199645">
    <property type="component" value="Unassembled WGS sequence"/>
</dbReference>
<dbReference type="STRING" id="35752.SAMN05421541_102206"/>
<evidence type="ECO:0000313" key="2">
    <source>
        <dbReference type="Proteomes" id="UP000199645"/>
    </source>
</evidence>
<sequence length="89" mass="9868">MKAGETPALITPAPAPMRGETILIRRPGAPDIRMRFMQLNTVNPAPEPGWLWLYGEILEGLPTPAGWTHQTLYARPVERGVYEMTGVRG</sequence>
<evidence type="ECO:0000313" key="1">
    <source>
        <dbReference type="EMBL" id="SFE53097.1"/>
    </source>
</evidence>
<name>A0A1I2BAU2_9ACTN</name>
<dbReference type="AlphaFoldDB" id="A0A1I2BAU2"/>
<dbReference type="EMBL" id="FONV01000002">
    <property type="protein sequence ID" value="SFE53097.1"/>
    <property type="molecule type" value="Genomic_DNA"/>
</dbReference>
<keyword evidence="2" id="KW-1185">Reference proteome</keyword>
<proteinExistence type="predicted"/>